<accession>A0ABV2S516</accession>
<protein>
    <submittedName>
        <fullName evidence="3">Outer membrane autotransporter protein</fullName>
    </submittedName>
</protein>
<keyword evidence="1" id="KW-0812">Transmembrane</keyword>
<dbReference type="PROSITE" id="PS51208">
    <property type="entry name" value="AUTOTRANSPORTER"/>
    <property type="match status" value="1"/>
</dbReference>
<organism evidence="3 4">
    <name type="scientific">Bradyrhizobium japonicum</name>
    <dbReference type="NCBI Taxonomy" id="375"/>
    <lineage>
        <taxon>Bacteria</taxon>
        <taxon>Pseudomonadati</taxon>
        <taxon>Pseudomonadota</taxon>
        <taxon>Alphaproteobacteria</taxon>
        <taxon>Hyphomicrobiales</taxon>
        <taxon>Nitrobacteraceae</taxon>
        <taxon>Bradyrhizobium</taxon>
    </lineage>
</organism>
<dbReference type="Gene3D" id="2.40.128.130">
    <property type="entry name" value="Autotransporter beta-domain"/>
    <property type="match status" value="1"/>
</dbReference>
<sequence length="888" mass="89104">MPWNGLLPPPQIRRAKTCRRHAFLLSTAIGAVAAGSALPWLMTPAEAACVISGAGSQIALQSGDSITCTGLSNTLVRTASGVSGVTVNVGDGSPTSLNDPVFAGIVFDAASNSAIKIFGNASVAPANSDGIDVLGGSNNTITVDAGAAVGSPTVGTTALGLIGSNNNIVVIGGTVGSGAAGTAGIGIFGGSAGNQLNILSSGLVQGNGPAAIDFNGAADGNTINNAGTISNASGTAILGSNSQDIIINSGTITSSGVSIAVDLKNGNDVFELRAGSNITGWVMGANGLDTLRLGGTANAAFDLSTFGAAGQFKDFEVLEKTGSSTWTLTGITMDAATMAIQAGTLIVNGTMANIATVVTGGTLSGSGMIGSLTVVSGGTVAPGNLGQLVVNTNAAFQSGSTYAISVNAAGQSDKIAAMSATLTGGTVAVTTLAGAYNPSTQYTILSTTTGVTGNFSGVTVSGYNPQLFASSLSYDGFSVFLTLNYNNAAFLSLAQTQNQKAVAGALSAFGPNLPFLSSFAGQSDAQLRYNLDQLSGEAATGAQQGAFQFTSQFLGLMLDPFVGGRGGGIVDAGRTAFGFSPERAALPDDIALAYNKVLGTPATKAPAFAERRTAWGTAFGGTNRTSGDPVVIGSHDLGARTGGVAAGADYHFSRDALVGFALSGGGTKWDLAQAIGGGKSDAIQAGVYTAVRAGPAYFAASLAVANHWMSTDRLAPFGNQLTTKFDAQTVGGRIEGGYRFATPIGGFTPYVAAQAQAFRTPTYTEADLAGSSFGLTYRGRTASDTRSELGARFDRATLVTPNSVLTLRGRAAWAHDWVSDPTLVAAFQVLPGASFIVNGATPAKNTALASAGAELKFSNGVALLAKFDGEFAARSTTYSGTASLRYAW</sequence>
<dbReference type="SMART" id="SM00869">
    <property type="entry name" value="Autotransporter"/>
    <property type="match status" value="1"/>
</dbReference>
<dbReference type="Proteomes" id="UP001549291">
    <property type="component" value="Unassembled WGS sequence"/>
</dbReference>
<keyword evidence="1" id="KW-0472">Membrane</keyword>
<dbReference type="Pfam" id="PF03797">
    <property type="entry name" value="Autotransporter"/>
    <property type="match status" value="1"/>
</dbReference>
<evidence type="ECO:0000256" key="1">
    <source>
        <dbReference type="SAM" id="Phobius"/>
    </source>
</evidence>
<dbReference type="InterPro" id="IPR011050">
    <property type="entry name" value="Pectin_lyase_fold/virulence"/>
</dbReference>
<comment type="caution">
    <text evidence="3">The sequence shown here is derived from an EMBL/GenBank/DDBJ whole genome shotgun (WGS) entry which is preliminary data.</text>
</comment>
<dbReference type="SUPFAM" id="SSF103515">
    <property type="entry name" value="Autotransporter"/>
    <property type="match status" value="1"/>
</dbReference>
<dbReference type="NCBIfam" id="TIGR01414">
    <property type="entry name" value="autotrans_barl"/>
    <property type="match status" value="1"/>
</dbReference>
<name>A0ABV2S516_BRAJP</name>
<proteinExistence type="predicted"/>
<dbReference type="SUPFAM" id="SSF51126">
    <property type="entry name" value="Pectin lyase-like"/>
    <property type="match status" value="1"/>
</dbReference>
<dbReference type="EMBL" id="JBEPTQ010000002">
    <property type="protein sequence ID" value="MET4724280.1"/>
    <property type="molecule type" value="Genomic_DNA"/>
</dbReference>
<reference evidence="3 4" key="1">
    <citation type="submission" date="2024-06" db="EMBL/GenBank/DDBJ databases">
        <title>Genomic Encyclopedia of Type Strains, Phase V (KMG-V): Genome sequencing to study the core and pangenomes of soil and plant-associated prokaryotes.</title>
        <authorList>
            <person name="Whitman W."/>
        </authorList>
    </citation>
    <scope>NUCLEOTIDE SEQUENCE [LARGE SCALE GENOMIC DNA]</scope>
    <source>
        <strain evidence="3 4">USDA 160</strain>
    </source>
</reference>
<evidence type="ECO:0000313" key="4">
    <source>
        <dbReference type="Proteomes" id="UP001549291"/>
    </source>
</evidence>
<feature type="domain" description="Autotransporter" evidence="2">
    <location>
        <begin position="607"/>
        <end position="888"/>
    </location>
</feature>
<dbReference type="InterPro" id="IPR006315">
    <property type="entry name" value="OM_autotransptr_brl_dom"/>
</dbReference>
<keyword evidence="1" id="KW-1133">Transmembrane helix</keyword>
<evidence type="ECO:0000259" key="2">
    <source>
        <dbReference type="PROSITE" id="PS51208"/>
    </source>
</evidence>
<feature type="transmembrane region" description="Helical" evidence="1">
    <location>
        <begin position="21"/>
        <end position="42"/>
    </location>
</feature>
<dbReference type="InterPro" id="IPR005546">
    <property type="entry name" value="Autotransporte_beta"/>
</dbReference>
<dbReference type="InterPro" id="IPR036709">
    <property type="entry name" value="Autotransporte_beta_dom_sf"/>
</dbReference>
<evidence type="ECO:0000313" key="3">
    <source>
        <dbReference type="EMBL" id="MET4724280.1"/>
    </source>
</evidence>
<keyword evidence="4" id="KW-1185">Reference proteome</keyword>
<gene>
    <name evidence="3" type="ORF">ABIF63_008386</name>
</gene>